<dbReference type="AlphaFoldDB" id="A0A7K1FKK5"/>
<protein>
    <submittedName>
        <fullName evidence="2">Uncharacterized protein</fullName>
    </submittedName>
</protein>
<name>A0A7K1FKK5_9ACTN</name>
<dbReference type="EMBL" id="WLYK01000004">
    <property type="protein sequence ID" value="MTD14672.1"/>
    <property type="molecule type" value="Genomic_DNA"/>
</dbReference>
<feature type="compositionally biased region" description="Low complexity" evidence="1">
    <location>
        <begin position="105"/>
        <end position="121"/>
    </location>
</feature>
<evidence type="ECO:0000313" key="3">
    <source>
        <dbReference type="Proteomes" id="UP000460221"/>
    </source>
</evidence>
<keyword evidence="3" id="KW-1185">Reference proteome</keyword>
<evidence type="ECO:0000313" key="2">
    <source>
        <dbReference type="EMBL" id="MTD14672.1"/>
    </source>
</evidence>
<gene>
    <name evidence="2" type="ORF">GIS00_12035</name>
</gene>
<comment type="caution">
    <text evidence="2">The sequence shown here is derived from an EMBL/GenBank/DDBJ whole genome shotgun (WGS) entry which is preliminary data.</text>
</comment>
<accession>A0A7K1FKK5</accession>
<dbReference type="RefSeq" id="WP_154768707.1">
    <property type="nucleotide sequence ID" value="NZ_WLYK01000004.1"/>
</dbReference>
<feature type="region of interest" description="Disordered" evidence="1">
    <location>
        <begin position="77"/>
        <end position="121"/>
    </location>
</feature>
<proteinExistence type="predicted"/>
<sequence>MDRPNKLVPVTLSGCEGYFEYAAADLYVPAGTIDFLFWDGVRTEYADIYDWEIRPGVYSTADGNGYAHDRTLRWQYTNSTIKTPTPPSSSPDRPASPLLAPPVRAPTSPRPRSATTPAPAD</sequence>
<organism evidence="2 3">
    <name type="scientific">Nakamurella alba</name>
    <dbReference type="NCBI Taxonomy" id="2665158"/>
    <lineage>
        <taxon>Bacteria</taxon>
        <taxon>Bacillati</taxon>
        <taxon>Actinomycetota</taxon>
        <taxon>Actinomycetes</taxon>
        <taxon>Nakamurellales</taxon>
        <taxon>Nakamurellaceae</taxon>
        <taxon>Nakamurella</taxon>
    </lineage>
</organism>
<evidence type="ECO:0000256" key="1">
    <source>
        <dbReference type="SAM" id="MobiDB-lite"/>
    </source>
</evidence>
<dbReference type="Proteomes" id="UP000460221">
    <property type="component" value="Unassembled WGS sequence"/>
</dbReference>
<reference evidence="2 3" key="1">
    <citation type="submission" date="2019-11" db="EMBL/GenBank/DDBJ databases">
        <authorList>
            <person name="Jiang L.-Q."/>
        </authorList>
    </citation>
    <scope>NUCLEOTIDE SEQUENCE [LARGE SCALE GENOMIC DNA]</scope>
    <source>
        <strain evidence="2 3">YIM 132087</strain>
    </source>
</reference>